<protein>
    <submittedName>
        <fullName evidence="2">LytTR family transcriptional regulator</fullName>
    </submittedName>
</protein>
<evidence type="ECO:0000313" key="2">
    <source>
        <dbReference type="EMBL" id="MBO8455408.1"/>
    </source>
</evidence>
<dbReference type="Pfam" id="PF04397">
    <property type="entry name" value="LytTR"/>
    <property type="match status" value="1"/>
</dbReference>
<dbReference type="Proteomes" id="UP000823617">
    <property type="component" value="Unassembled WGS sequence"/>
</dbReference>
<dbReference type="AlphaFoldDB" id="A0A9D9HK96"/>
<sequence>MKDLLLPNSGTEILKVQPPDILYIEADGNYCNMHITGGFTQQLWFSRQKFIGIISEQLRNERPVFVTVGRSYIINITYIYLINPVKGELVLFDRKNPAMTTLHASQQALNSLKKIISLADTDIFQDR</sequence>
<dbReference type="EMBL" id="JADIMK010000031">
    <property type="protein sequence ID" value="MBO8455408.1"/>
    <property type="molecule type" value="Genomic_DNA"/>
</dbReference>
<comment type="caution">
    <text evidence="2">The sequence shown here is derived from an EMBL/GenBank/DDBJ whole genome shotgun (WGS) entry which is preliminary data.</text>
</comment>
<organism evidence="2 3">
    <name type="scientific">Candidatus Cryptobacteroides intestinigallinarum</name>
    <dbReference type="NCBI Taxonomy" id="2840767"/>
    <lineage>
        <taxon>Bacteria</taxon>
        <taxon>Pseudomonadati</taxon>
        <taxon>Bacteroidota</taxon>
        <taxon>Bacteroidia</taxon>
        <taxon>Bacteroidales</taxon>
        <taxon>Candidatus Cryptobacteroides</taxon>
    </lineage>
</organism>
<reference evidence="2" key="2">
    <citation type="journal article" date="2021" name="PeerJ">
        <title>Extensive microbial diversity within the chicken gut microbiome revealed by metagenomics and culture.</title>
        <authorList>
            <person name="Gilroy R."/>
            <person name="Ravi A."/>
            <person name="Getino M."/>
            <person name="Pursley I."/>
            <person name="Horton D.L."/>
            <person name="Alikhan N.F."/>
            <person name="Baker D."/>
            <person name="Gharbi K."/>
            <person name="Hall N."/>
            <person name="Watson M."/>
            <person name="Adriaenssens E.M."/>
            <person name="Foster-Nyarko E."/>
            <person name="Jarju S."/>
            <person name="Secka A."/>
            <person name="Antonio M."/>
            <person name="Oren A."/>
            <person name="Chaudhuri R.R."/>
            <person name="La Ragione R."/>
            <person name="Hildebrand F."/>
            <person name="Pallen M.J."/>
        </authorList>
    </citation>
    <scope>NUCLEOTIDE SEQUENCE</scope>
    <source>
        <strain evidence="2">B1-3475</strain>
    </source>
</reference>
<name>A0A9D9HK96_9BACT</name>
<reference evidence="2" key="1">
    <citation type="submission" date="2020-10" db="EMBL/GenBank/DDBJ databases">
        <authorList>
            <person name="Gilroy R."/>
        </authorList>
    </citation>
    <scope>NUCLEOTIDE SEQUENCE</scope>
    <source>
        <strain evidence="2">B1-3475</strain>
    </source>
</reference>
<gene>
    <name evidence="2" type="ORF">IAC08_03250</name>
</gene>
<dbReference type="GO" id="GO:0003677">
    <property type="term" value="F:DNA binding"/>
    <property type="evidence" value="ECO:0007669"/>
    <property type="project" value="InterPro"/>
</dbReference>
<evidence type="ECO:0000313" key="3">
    <source>
        <dbReference type="Proteomes" id="UP000823617"/>
    </source>
</evidence>
<proteinExistence type="predicted"/>
<feature type="domain" description="HTH LytTR-type" evidence="1">
    <location>
        <begin position="11"/>
        <end position="117"/>
    </location>
</feature>
<dbReference type="SMART" id="SM00850">
    <property type="entry name" value="LytTR"/>
    <property type="match status" value="1"/>
</dbReference>
<dbReference type="Gene3D" id="2.40.50.1020">
    <property type="entry name" value="LytTr DNA-binding domain"/>
    <property type="match status" value="1"/>
</dbReference>
<accession>A0A9D9HK96</accession>
<dbReference type="InterPro" id="IPR007492">
    <property type="entry name" value="LytTR_DNA-bd_dom"/>
</dbReference>
<evidence type="ECO:0000259" key="1">
    <source>
        <dbReference type="SMART" id="SM00850"/>
    </source>
</evidence>